<dbReference type="InterPro" id="IPR018253">
    <property type="entry name" value="DnaJ_domain_CS"/>
</dbReference>
<dbReference type="InterPro" id="IPR036869">
    <property type="entry name" value="J_dom_sf"/>
</dbReference>
<protein>
    <recommendedName>
        <fullName evidence="1">J domain-containing protein</fullName>
    </recommendedName>
</protein>
<sequence length="171" mass="19879">MDHNQPSRSYYSILGVHGGSSFAEIRSSYRKLAMQWHPDRWARTPSHLGEAKRKFQQIQEAYSVLSDQRKRAMYDAGFYDPDEEEDEGFSDFLQEILSLMANVRREEKSYSMEELQQMLLEMAKDSEQTLTIVEDSRSPKRARCERNPGVGRDSHIHVSGLEMFERSGFCS</sequence>
<dbReference type="SUPFAM" id="SSF46565">
    <property type="entry name" value="Chaperone J-domain"/>
    <property type="match status" value="1"/>
</dbReference>
<dbReference type="PROSITE" id="PS50076">
    <property type="entry name" value="DNAJ_2"/>
    <property type="match status" value="1"/>
</dbReference>
<evidence type="ECO:0000259" key="1">
    <source>
        <dbReference type="PROSITE" id="PS50076"/>
    </source>
</evidence>
<dbReference type="Gene3D" id="1.10.287.110">
    <property type="entry name" value="DnaJ domain"/>
    <property type="match status" value="1"/>
</dbReference>
<reference evidence="2 3" key="1">
    <citation type="submission" date="2020-04" db="EMBL/GenBank/DDBJ databases">
        <title>Plant Genome Project.</title>
        <authorList>
            <person name="Zhang R.-G."/>
        </authorList>
    </citation>
    <scope>NUCLEOTIDE SEQUENCE [LARGE SCALE GENOMIC DNA]</scope>
    <source>
        <strain evidence="2">YNK0</strain>
        <tissue evidence="2">Leaf</tissue>
    </source>
</reference>
<dbReference type="PANTHER" id="PTHR44743">
    <property type="entry name" value="PUTATIVE, EXPRESSED-RELATED"/>
    <property type="match status" value="1"/>
</dbReference>
<evidence type="ECO:0000313" key="3">
    <source>
        <dbReference type="Proteomes" id="UP000655225"/>
    </source>
</evidence>
<dbReference type="OMA" id="FESPQWF"/>
<dbReference type="PANTHER" id="PTHR44743:SF10">
    <property type="entry name" value="J DOMAIN-CONTAINING PROTEIN"/>
    <property type="match status" value="1"/>
</dbReference>
<evidence type="ECO:0000313" key="2">
    <source>
        <dbReference type="EMBL" id="KAF8390055.1"/>
    </source>
</evidence>
<dbReference type="OrthoDB" id="10250354at2759"/>
<name>A0A834YLC8_TETSI</name>
<dbReference type="PRINTS" id="PR00625">
    <property type="entry name" value="JDOMAIN"/>
</dbReference>
<comment type="caution">
    <text evidence="2">The sequence shown here is derived from an EMBL/GenBank/DDBJ whole genome shotgun (WGS) entry which is preliminary data.</text>
</comment>
<organism evidence="2 3">
    <name type="scientific">Tetracentron sinense</name>
    <name type="common">Spur-leaf</name>
    <dbReference type="NCBI Taxonomy" id="13715"/>
    <lineage>
        <taxon>Eukaryota</taxon>
        <taxon>Viridiplantae</taxon>
        <taxon>Streptophyta</taxon>
        <taxon>Embryophyta</taxon>
        <taxon>Tracheophyta</taxon>
        <taxon>Spermatophyta</taxon>
        <taxon>Magnoliopsida</taxon>
        <taxon>Trochodendrales</taxon>
        <taxon>Trochodendraceae</taxon>
        <taxon>Tetracentron</taxon>
    </lineage>
</organism>
<keyword evidence="3" id="KW-1185">Reference proteome</keyword>
<dbReference type="SMART" id="SM00271">
    <property type="entry name" value="DnaJ"/>
    <property type="match status" value="1"/>
</dbReference>
<proteinExistence type="predicted"/>
<dbReference type="PROSITE" id="PS00636">
    <property type="entry name" value="DNAJ_1"/>
    <property type="match status" value="1"/>
</dbReference>
<dbReference type="Pfam" id="PF00226">
    <property type="entry name" value="DnaJ"/>
    <property type="match status" value="1"/>
</dbReference>
<dbReference type="Proteomes" id="UP000655225">
    <property type="component" value="Unassembled WGS sequence"/>
</dbReference>
<dbReference type="InterPro" id="IPR001623">
    <property type="entry name" value="DnaJ_domain"/>
</dbReference>
<dbReference type="CDD" id="cd06257">
    <property type="entry name" value="DnaJ"/>
    <property type="match status" value="1"/>
</dbReference>
<dbReference type="EMBL" id="JABCRI010000018">
    <property type="protein sequence ID" value="KAF8390055.1"/>
    <property type="molecule type" value="Genomic_DNA"/>
</dbReference>
<dbReference type="AlphaFoldDB" id="A0A834YLC8"/>
<gene>
    <name evidence="2" type="ORF">HHK36_024576</name>
</gene>
<feature type="domain" description="J" evidence="1">
    <location>
        <begin position="9"/>
        <end position="78"/>
    </location>
</feature>
<accession>A0A834YLC8</accession>